<evidence type="ECO:0000313" key="3">
    <source>
        <dbReference type="Proteomes" id="UP000036000"/>
    </source>
</evidence>
<dbReference type="InterPro" id="IPR010982">
    <property type="entry name" value="Lambda_DNA-bd_dom_sf"/>
</dbReference>
<name>A0AAC8UVQ5_9LACO</name>
<dbReference type="InterPro" id="IPR025272">
    <property type="entry name" value="SocA_Panacea"/>
</dbReference>
<dbReference type="Pfam" id="PF13274">
    <property type="entry name" value="SocA_Panacea"/>
    <property type="match status" value="1"/>
</dbReference>
<feature type="domain" description="HTH cro/C1-type" evidence="1">
    <location>
        <begin position="65"/>
        <end position="96"/>
    </location>
</feature>
<proteinExistence type="predicted"/>
<dbReference type="Gene3D" id="1.10.260.40">
    <property type="entry name" value="lambda repressor-like DNA-binding domains"/>
    <property type="match status" value="1"/>
</dbReference>
<dbReference type="SUPFAM" id="SSF47413">
    <property type="entry name" value="lambda repressor-like DNA-binding domains"/>
    <property type="match status" value="1"/>
</dbReference>
<keyword evidence="3" id="KW-1185">Reference proteome</keyword>
<dbReference type="GO" id="GO:0003677">
    <property type="term" value="F:DNA binding"/>
    <property type="evidence" value="ECO:0007669"/>
    <property type="project" value="InterPro"/>
</dbReference>
<sequence length="311" mass="34836">MAATYIKNHTNTFTIRGHDYQVNAPARFDTQTNHLVADAELDDAAIELANQQYRSEFHFISPNDLKDFRTKVGLTQRDLAELLDWSPNTVALYETGAFPTRANNKVLKALMADDHVLTVFANEDGETLSVGLHQKICAYLTGSPIPIEYSPTPQPPKFTALQLANWYRVQNYFDAQRDPNVEELSQMKVLKLLYFAFGRHLALSHSPLFNSPIIAMPYGPVVLEVHQKFNGQRGIVDNQLDDNAFTDYSLVQADPEIAQLLISIQNDYGNQTAASLSRITHQKGSPWSVTSAEKPIAPDLIGTTFSQHKEC</sequence>
<dbReference type="InterPro" id="IPR001387">
    <property type="entry name" value="Cro/C1-type_HTH"/>
</dbReference>
<dbReference type="EMBL" id="CP012033">
    <property type="protein sequence ID" value="AKP64279.1"/>
    <property type="molecule type" value="Genomic_DNA"/>
</dbReference>
<reference evidence="2 3" key="1">
    <citation type="submission" date="2015-07" db="EMBL/GenBank/DDBJ databases">
        <title>Lactobacillus korensis/26-25/ whole genome sequencing.</title>
        <authorList>
            <person name="Kim M.K."/>
            <person name="Im W.-T."/>
            <person name="Srinivasan S."/>
            <person name="Lee J.-J."/>
        </authorList>
    </citation>
    <scope>NUCLEOTIDE SEQUENCE [LARGE SCALE GENOMIC DNA]</scope>
    <source>
        <strain evidence="2 3">26-25</strain>
    </source>
</reference>
<evidence type="ECO:0000259" key="1">
    <source>
        <dbReference type="PROSITE" id="PS50943"/>
    </source>
</evidence>
<evidence type="ECO:0000313" key="2">
    <source>
        <dbReference type="EMBL" id="AKP64279.1"/>
    </source>
</evidence>
<gene>
    <name evidence="2" type="ORF">ABN16_04230</name>
</gene>
<organism evidence="2 3">
    <name type="scientific">Levilactobacillus koreensis</name>
    <dbReference type="NCBI Taxonomy" id="637971"/>
    <lineage>
        <taxon>Bacteria</taxon>
        <taxon>Bacillati</taxon>
        <taxon>Bacillota</taxon>
        <taxon>Bacilli</taxon>
        <taxon>Lactobacillales</taxon>
        <taxon>Lactobacillaceae</taxon>
        <taxon>Levilactobacillus</taxon>
    </lineage>
</organism>
<accession>A0AAC8UVQ5</accession>
<dbReference type="PROSITE" id="PS50943">
    <property type="entry name" value="HTH_CROC1"/>
    <property type="match status" value="1"/>
</dbReference>
<dbReference type="Proteomes" id="UP000036000">
    <property type="component" value="Chromosome"/>
</dbReference>
<dbReference type="CDD" id="cd00093">
    <property type="entry name" value="HTH_XRE"/>
    <property type="match status" value="1"/>
</dbReference>
<dbReference type="RefSeq" id="WP_048733181.1">
    <property type="nucleotide sequence ID" value="NZ_CP012033.1"/>
</dbReference>
<dbReference type="Pfam" id="PF01381">
    <property type="entry name" value="HTH_3"/>
    <property type="match status" value="1"/>
</dbReference>
<protein>
    <submittedName>
        <fullName evidence="2">Toxin-antitoxin system, antitoxin component, Xre domain protein</fullName>
    </submittedName>
</protein>
<dbReference type="KEGG" id="lko:ABN16_04230"/>
<dbReference type="AlphaFoldDB" id="A0AAC8UVQ5"/>